<comment type="caution">
    <text evidence="2">The sequence shown here is derived from an EMBL/GenBank/DDBJ whole genome shotgun (WGS) entry which is preliminary data.</text>
</comment>
<dbReference type="RefSeq" id="WP_308864642.1">
    <property type="nucleotide sequence ID" value="NZ_JAVHUL010000023.1"/>
</dbReference>
<evidence type="ECO:0000256" key="1">
    <source>
        <dbReference type="SAM" id="SignalP"/>
    </source>
</evidence>
<keyword evidence="1" id="KW-0732">Signal</keyword>
<dbReference type="EMBL" id="JAVHUL010000023">
    <property type="protein sequence ID" value="MDQ7917795.1"/>
    <property type="molecule type" value="Genomic_DNA"/>
</dbReference>
<protein>
    <submittedName>
        <fullName evidence="2">Uncharacterized protein</fullName>
    </submittedName>
</protein>
<keyword evidence="3" id="KW-1185">Reference proteome</keyword>
<organism evidence="2 3">
    <name type="scientific">Mesonia profundi</name>
    <dbReference type="NCBI Taxonomy" id="3070998"/>
    <lineage>
        <taxon>Bacteria</taxon>
        <taxon>Pseudomonadati</taxon>
        <taxon>Bacteroidota</taxon>
        <taxon>Flavobacteriia</taxon>
        <taxon>Flavobacteriales</taxon>
        <taxon>Flavobacteriaceae</taxon>
        <taxon>Mesonia</taxon>
    </lineage>
</organism>
<reference evidence="2 3" key="1">
    <citation type="submission" date="2023-08" db="EMBL/GenBank/DDBJ databases">
        <title>Mesonia sp. MT50, isolated from deep-sea sediment of the Mariana Trench.</title>
        <authorList>
            <person name="Fu H."/>
        </authorList>
    </citation>
    <scope>NUCLEOTIDE SEQUENCE [LARGE SCALE GENOMIC DNA]</scope>
    <source>
        <strain evidence="2 3">MT50</strain>
    </source>
</reference>
<name>A0ABU1A266_9FLAO</name>
<feature type="chain" id="PRO_5045215382" evidence="1">
    <location>
        <begin position="23"/>
        <end position="198"/>
    </location>
</feature>
<proteinExistence type="predicted"/>
<dbReference type="Proteomes" id="UP001230915">
    <property type="component" value="Unassembled WGS sequence"/>
</dbReference>
<accession>A0ABU1A266</accession>
<feature type="signal peptide" evidence="1">
    <location>
        <begin position="1"/>
        <end position="22"/>
    </location>
</feature>
<gene>
    <name evidence="2" type="ORF">RBU60_09425</name>
</gene>
<sequence length="198" mass="22138">MKTSKQLIYLLLILGVSIFVNCSSDDDTSPNNNDNDSQAYDVTANLEFSSGEQMDFKANSVLPFADLFIYDENTGHRILTSGYQTTQDSLIYRLDIKGIFKDEPGTYAMYENNDNYLEALGFYLQFTVESEDGAITTDDLYRTKYISAESGNFEITSVSGNRLKGNFSAVLPYVPLEDGNNLKIMNGKIDIAISRLSE</sequence>
<evidence type="ECO:0000313" key="3">
    <source>
        <dbReference type="Proteomes" id="UP001230915"/>
    </source>
</evidence>
<evidence type="ECO:0000313" key="2">
    <source>
        <dbReference type="EMBL" id="MDQ7917795.1"/>
    </source>
</evidence>